<protein>
    <submittedName>
        <fullName evidence="5">Methyl-accepting chemotaxis protein</fullName>
    </submittedName>
</protein>
<dbReference type="PRINTS" id="PR00260">
    <property type="entry name" value="CHEMTRNSDUCR"/>
</dbReference>
<dbReference type="Pfam" id="PF13188">
    <property type="entry name" value="PAS_8"/>
    <property type="match status" value="1"/>
</dbReference>
<comment type="similarity">
    <text evidence="2">Belongs to the methyl-accepting chemotaxis (MCP) protein family.</text>
</comment>
<reference evidence="5 6" key="1">
    <citation type="submission" date="2016-12" db="EMBL/GenBank/DDBJ databases">
        <authorList>
            <person name="Song W.-J."/>
            <person name="Kurnit D.M."/>
        </authorList>
    </citation>
    <scope>NUCLEOTIDE SEQUENCE [LARGE SCALE GENOMIC DNA]</scope>
    <source>
        <strain evidence="5 6">DSM 19599</strain>
    </source>
</reference>
<dbReference type="Proteomes" id="UP000186406">
    <property type="component" value="Unassembled WGS sequence"/>
</dbReference>
<dbReference type="GO" id="GO:0006935">
    <property type="term" value="P:chemotaxis"/>
    <property type="evidence" value="ECO:0007669"/>
    <property type="project" value="InterPro"/>
</dbReference>
<dbReference type="PANTHER" id="PTHR32089">
    <property type="entry name" value="METHYL-ACCEPTING CHEMOTAXIS PROTEIN MCPB"/>
    <property type="match status" value="1"/>
</dbReference>
<dbReference type="PANTHER" id="PTHR32089:SF112">
    <property type="entry name" value="LYSOZYME-LIKE PROTEIN-RELATED"/>
    <property type="match status" value="1"/>
</dbReference>
<evidence type="ECO:0000313" key="6">
    <source>
        <dbReference type="Proteomes" id="UP000186406"/>
    </source>
</evidence>
<dbReference type="SUPFAM" id="SSF58104">
    <property type="entry name" value="Methyl-accepting chemotaxis protein (MCP) signaling domain"/>
    <property type="match status" value="1"/>
</dbReference>
<evidence type="ECO:0000259" key="4">
    <source>
        <dbReference type="PROSITE" id="PS50111"/>
    </source>
</evidence>
<dbReference type="InterPro" id="IPR004090">
    <property type="entry name" value="Chemotax_Me-accpt_rcpt"/>
</dbReference>
<dbReference type="AlphaFoldDB" id="A0A1M7ZE08"/>
<dbReference type="SMART" id="SM00283">
    <property type="entry name" value="MA"/>
    <property type="match status" value="1"/>
</dbReference>
<feature type="domain" description="Methyl-accepting transducer" evidence="4">
    <location>
        <begin position="246"/>
        <end position="479"/>
    </location>
</feature>
<dbReference type="PROSITE" id="PS50111">
    <property type="entry name" value="CHEMOTAXIS_TRANSDUC_2"/>
    <property type="match status" value="1"/>
</dbReference>
<dbReference type="Pfam" id="PF00015">
    <property type="entry name" value="MCPsignal"/>
    <property type="match status" value="1"/>
</dbReference>
<accession>A0A1M7ZE08</accession>
<organism evidence="5 6">
    <name type="scientific">Pseudoxanthobacter soli DSM 19599</name>
    <dbReference type="NCBI Taxonomy" id="1123029"/>
    <lineage>
        <taxon>Bacteria</taxon>
        <taxon>Pseudomonadati</taxon>
        <taxon>Pseudomonadota</taxon>
        <taxon>Alphaproteobacteria</taxon>
        <taxon>Hyphomicrobiales</taxon>
        <taxon>Segnochrobactraceae</taxon>
        <taxon>Pseudoxanthobacter</taxon>
    </lineage>
</organism>
<dbReference type="InterPro" id="IPR004089">
    <property type="entry name" value="MCPsignal_dom"/>
</dbReference>
<gene>
    <name evidence="5" type="ORF">SAMN02745172_01208</name>
</gene>
<dbReference type="GO" id="GO:0016020">
    <property type="term" value="C:membrane"/>
    <property type="evidence" value="ECO:0007669"/>
    <property type="project" value="InterPro"/>
</dbReference>
<sequence length="496" mass="52517">MGLESFIAFRGASSAADVDTAVLDDLPVAVLLCDPVRFVIVYANAQARCLLKTLEAVLPVRPEAVVGSSLDLFPGLIPSDAAARRKLIAATAPSGAVKVELGDEILEFRLSAVRSARGECRAVQLTWDVVTARVERDRKNELFRRMIEVVPVNVMTCDLTDFRIDYANRTSVEMLRLVENDLPIKADDLIGTSIDVFHKVPGRIRAMLADPKNLPHVADIKVGADTLRLHVVAIRNDDGAYLRPMVTWSLVTESIKVANSVRGVIQAMNDTSAEMQTTSGRLLKLSEAAEESASAVSSAGVEMSASFEEISSQIRRATGMSRDAVQQAASANERVGSLANSIELIGAVTVLIEAIASQTNLLALNATIEAARAGDAGRGFAVVAQEVKALAAQTAQATRDIRDQIAAIQSTSNGAASAVAEIADYIGQMNDVLVVLSAGVEEQAATNRSVSDMIVGVSNATAEIRTVALSARTVADEVTGFSGHLENEVAVLLNGA</sequence>
<evidence type="ECO:0000313" key="5">
    <source>
        <dbReference type="EMBL" id="SHO62916.1"/>
    </source>
</evidence>
<evidence type="ECO:0000256" key="1">
    <source>
        <dbReference type="ARBA" id="ARBA00023224"/>
    </source>
</evidence>
<dbReference type="GO" id="GO:0007165">
    <property type="term" value="P:signal transduction"/>
    <property type="evidence" value="ECO:0007669"/>
    <property type="project" value="UniProtKB-KW"/>
</dbReference>
<name>A0A1M7ZE08_9HYPH</name>
<evidence type="ECO:0000256" key="3">
    <source>
        <dbReference type="PROSITE-ProRule" id="PRU00284"/>
    </source>
</evidence>
<dbReference type="OrthoDB" id="9797364at2"/>
<dbReference type="GO" id="GO:0004888">
    <property type="term" value="F:transmembrane signaling receptor activity"/>
    <property type="evidence" value="ECO:0007669"/>
    <property type="project" value="InterPro"/>
</dbReference>
<dbReference type="InterPro" id="IPR000014">
    <property type="entry name" value="PAS"/>
</dbReference>
<proteinExistence type="inferred from homology"/>
<keyword evidence="1 3" id="KW-0807">Transducer</keyword>
<dbReference type="Gene3D" id="1.10.287.950">
    <property type="entry name" value="Methyl-accepting chemotaxis protein"/>
    <property type="match status" value="1"/>
</dbReference>
<keyword evidence="6" id="KW-1185">Reference proteome</keyword>
<dbReference type="STRING" id="1123029.SAMN02745172_01208"/>
<evidence type="ECO:0000256" key="2">
    <source>
        <dbReference type="ARBA" id="ARBA00029447"/>
    </source>
</evidence>
<dbReference type="Gene3D" id="3.30.450.20">
    <property type="entry name" value="PAS domain"/>
    <property type="match status" value="2"/>
</dbReference>
<dbReference type="EMBL" id="FRXO01000002">
    <property type="protein sequence ID" value="SHO62916.1"/>
    <property type="molecule type" value="Genomic_DNA"/>
</dbReference>